<reference evidence="2" key="1">
    <citation type="submission" date="2016-10" db="EMBL/GenBank/DDBJ databases">
        <authorList>
            <person name="Varghese N."/>
            <person name="Submissions S."/>
        </authorList>
    </citation>
    <scope>NUCLEOTIDE SEQUENCE [LARGE SCALE GENOMIC DNA]</scope>
    <source>
        <strain evidence="2">DSM 26893</strain>
    </source>
</reference>
<dbReference type="Proteomes" id="UP000199372">
    <property type="component" value="Unassembled WGS sequence"/>
</dbReference>
<dbReference type="RefSeq" id="WP_091845815.1">
    <property type="nucleotide sequence ID" value="NZ_FOCM01000005.1"/>
</dbReference>
<dbReference type="OrthoDB" id="7356934at2"/>
<evidence type="ECO:0008006" key="3">
    <source>
        <dbReference type="Google" id="ProtNLM"/>
    </source>
</evidence>
<evidence type="ECO:0000313" key="1">
    <source>
        <dbReference type="EMBL" id="SEN67882.1"/>
    </source>
</evidence>
<keyword evidence="2" id="KW-1185">Reference proteome</keyword>
<evidence type="ECO:0000313" key="2">
    <source>
        <dbReference type="Proteomes" id="UP000199372"/>
    </source>
</evidence>
<dbReference type="Pfam" id="PF12096">
    <property type="entry name" value="DUF3572"/>
    <property type="match status" value="1"/>
</dbReference>
<accession>A0A1H8IHY9</accession>
<organism evidence="1 2">
    <name type="scientific">Palleronia pelagia</name>
    <dbReference type="NCBI Taxonomy" id="387096"/>
    <lineage>
        <taxon>Bacteria</taxon>
        <taxon>Pseudomonadati</taxon>
        <taxon>Pseudomonadota</taxon>
        <taxon>Alphaproteobacteria</taxon>
        <taxon>Rhodobacterales</taxon>
        <taxon>Roseobacteraceae</taxon>
        <taxon>Palleronia</taxon>
    </lineage>
</organism>
<dbReference type="InterPro" id="IPR021955">
    <property type="entry name" value="DUF3572"/>
</dbReference>
<protein>
    <recommendedName>
        <fullName evidence="3">DUF3572 domain-containing protein</fullName>
    </recommendedName>
</protein>
<proteinExistence type="predicted"/>
<sequence length="98" mass="10318">MKQNSADAVNAAQVLALDALAWIAGEGELLDVFTGSTGIGRDALTEAIEDPEMLGAVLDFLMMDDAWIVAFCDARGQPYDAPARARAALPGGAQVHWT</sequence>
<dbReference type="EMBL" id="FOCM01000005">
    <property type="protein sequence ID" value="SEN67882.1"/>
    <property type="molecule type" value="Genomic_DNA"/>
</dbReference>
<gene>
    <name evidence="1" type="ORF">SAMN04488011_105232</name>
</gene>
<name>A0A1H8IHY9_9RHOB</name>
<dbReference type="AlphaFoldDB" id="A0A1H8IHY9"/>